<dbReference type="EMBL" id="DXAQ01000127">
    <property type="protein sequence ID" value="HIZ89985.1"/>
    <property type="molecule type" value="Genomic_DNA"/>
</dbReference>
<keyword evidence="3 11" id="KW-0597">Phosphoprotein</keyword>
<evidence type="ECO:0000256" key="7">
    <source>
        <dbReference type="ARBA" id="ARBA00022777"/>
    </source>
</evidence>
<dbReference type="PRINTS" id="PR01243">
    <property type="entry name" value="NUCDPKINASE"/>
</dbReference>
<keyword evidence="9 11" id="KW-0460">Magnesium</keyword>
<organism evidence="16 17">
    <name type="scientific">Candidatus Mucispirillum faecigallinarum</name>
    <dbReference type="NCBI Taxonomy" id="2838699"/>
    <lineage>
        <taxon>Bacteria</taxon>
        <taxon>Pseudomonadati</taxon>
        <taxon>Deferribacterota</taxon>
        <taxon>Deferribacteres</taxon>
        <taxon>Deferribacterales</taxon>
        <taxon>Mucispirillaceae</taxon>
        <taxon>Mucispirillum</taxon>
    </lineage>
</organism>
<comment type="catalytic activity">
    <reaction evidence="11 14">
        <text>a 2'-deoxyribonucleoside 5'-diphosphate + ATP = a 2'-deoxyribonucleoside 5'-triphosphate + ADP</text>
        <dbReference type="Rhea" id="RHEA:44640"/>
        <dbReference type="ChEBI" id="CHEBI:30616"/>
        <dbReference type="ChEBI" id="CHEBI:61560"/>
        <dbReference type="ChEBI" id="CHEBI:73316"/>
        <dbReference type="ChEBI" id="CHEBI:456216"/>
        <dbReference type="EC" id="2.7.4.6"/>
    </reaction>
</comment>
<evidence type="ECO:0000256" key="2">
    <source>
        <dbReference type="ARBA" id="ARBA00022490"/>
    </source>
</evidence>
<comment type="subcellular location">
    <subcellularLocation>
        <location evidence="11">Cytoplasm</location>
    </subcellularLocation>
</comment>
<reference evidence="16" key="2">
    <citation type="submission" date="2021-04" db="EMBL/GenBank/DDBJ databases">
        <authorList>
            <person name="Gilroy R."/>
        </authorList>
    </citation>
    <scope>NUCLEOTIDE SEQUENCE</scope>
    <source>
        <strain evidence="16">ChiW4-1371</strain>
    </source>
</reference>
<accession>A0A9D2GVW4</accession>
<evidence type="ECO:0000256" key="3">
    <source>
        <dbReference type="ARBA" id="ARBA00022553"/>
    </source>
</evidence>
<feature type="active site" description="Pros-phosphohistidine intermediate" evidence="11 12">
    <location>
        <position position="117"/>
    </location>
</feature>
<evidence type="ECO:0000256" key="13">
    <source>
        <dbReference type="RuleBase" id="RU004011"/>
    </source>
</evidence>
<dbReference type="GO" id="GO:0006228">
    <property type="term" value="P:UTP biosynthetic process"/>
    <property type="evidence" value="ECO:0007669"/>
    <property type="project" value="UniProtKB-UniRule"/>
</dbReference>
<keyword evidence="10 11" id="KW-0546">Nucleotide metabolism</keyword>
<comment type="caution">
    <text evidence="16">The sequence shown here is derived from an EMBL/GenBank/DDBJ whole genome shotgun (WGS) entry which is preliminary data.</text>
</comment>
<dbReference type="PROSITE" id="PS00469">
    <property type="entry name" value="NDPK"/>
    <property type="match status" value="1"/>
</dbReference>
<evidence type="ECO:0000256" key="10">
    <source>
        <dbReference type="ARBA" id="ARBA00023080"/>
    </source>
</evidence>
<dbReference type="SMART" id="SM00562">
    <property type="entry name" value="NDK"/>
    <property type="match status" value="1"/>
</dbReference>
<dbReference type="InterPro" id="IPR034907">
    <property type="entry name" value="NDK-like_dom"/>
</dbReference>
<dbReference type="Pfam" id="PF00334">
    <property type="entry name" value="NDK"/>
    <property type="match status" value="1"/>
</dbReference>
<evidence type="ECO:0000256" key="9">
    <source>
        <dbReference type="ARBA" id="ARBA00022842"/>
    </source>
</evidence>
<dbReference type="EC" id="2.7.4.6" evidence="11 14"/>
<evidence type="ECO:0000256" key="11">
    <source>
        <dbReference type="HAMAP-Rule" id="MF_00451"/>
    </source>
</evidence>
<dbReference type="GO" id="GO:0006183">
    <property type="term" value="P:GTP biosynthetic process"/>
    <property type="evidence" value="ECO:0007669"/>
    <property type="project" value="UniProtKB-UniRule"/>
</dbReference>
<keyword evidence="2 11" id="KW-0963">Cytoplasm</keyword>
<keyword evidence="4 11" id="KW-0808">Transferase</keyword>
<proteinExistence type="inferred from homology"/>
<name>A0A9D2GVW4_9BACT</name>
<dbReference type="AlphaFoldDB" id="A0A9D2GVW4"/>
<evidence type="ECO:0000256" key="12">
    <source>
        <dbReference type="PROSITE-ProRule" id="PRU00706"/>
    </source>
</evidence>
<dbReference type="PANTHER" id="PTHR46161">
    <property type="entry name" value="NUCLEOSIDE DIPHOSPHATE KINASE"/>
    <property type="match status" value="1"/>
</dbReference>
<dbReference type="PROSITE" id="PS51374">
    <property type="entry name" value="NDPK_LIKE"/>
    <property type="match status" value="1"/>
</dbReference>
<feature type="domain" description="Nucleoside diphosphate kinase-like" evidence="15">
    <location>
        <begin position="3"/>
        <end position="139"/>
    </location>
</feature>
<evidence type="ECO:0000259" key="15">
    <source>
        <dbReference type="SMART" id="SM00562"/>
    </source>
</evidence>
<dbReference type="NCBIfam" id="NF001908">
    <property type="entry name" value="PRK00668.1"/>
    <property type="match status" value="1"/>
</dbReference>
<evidence type="ECO:0000256" key="6">
    <source>
        <dbReference type="ARBA" id="ARBA00022741"/>
    </source>
</evidence>
<dbReference type="GO" id="GO:0005524">
    <property type="term" value="F:ATP binding"/>
    <property type="evidence" value="ECO:0007669"/>
    <property type="project" value="UniProtKB-UniRule"/>
</dbReference>
<comment type="catalytic activity">
    <reaction evidence="11">
        <text>a ribonucleoside 5'-diphosphate + ATP = a ribonucleoside 5'-triphosphate + ADP</text>
        <dbReference type="Rhea" id="RHEA:18113"/>
        <dbReference type="ChEBI" id="CHEBI:30616"/>
        <dbReference type="ChEBI" id="CHEBI:57930"/>
        <dbReference type="ChEBI" id="CHEBI:61557"/>
        <dbReference type="ChEBI" id="CHEBI:456216"/>
        <dbReference type="EC" id="2.7.4.6"/>
    </reaction>
</comment>
<dbReference type="GO" id="GO:0005737">
    <property type="term" value="C:cytoplasm"/>
    <property type="evidence" value="ECO:0007669"/>
    <property type="project" value="UniProtKB-SubCell"/>
</dbReference>
<keyword evidence="7 11" id="KW-0418">Kinase</keyword>
<feature type="binding site" evidence="11 12">
    <location>
        <position position="114"/>
    </location>
    <ligand>
        <name>ATP</name>
        <dbReference type="ChEBI" id="CHEBI:30616"/>
    </ligand>
</feature>
<evidence type="ECO:0000256" key="5">
    <source>
        <dbReference type="ARBA" id="ARBA00022723"/>
    </source>
</evidence>
<dbReference type="GO" id="GO:0004550">
    <property type="term" value="F:nucleoside diphosphate kinase activity"/>
    <property type="evidence" value="ECO:0007669"/>
    <property type="project" value="UniProtKB-UniRule"/>
</dbReference>
<feature type="binding site" evidence="11 12">
    <location>
        <position position="93"/>
    </location>
    <ligand>
        <name>ATP</name>
        <dbReference type="ChEBI" id="CHEBI:30616"/>
    </ligand>
</feature>
<dbReference type="InterPro" id="IPR036850">
    <property type="entry name" value="NDK-like_dom_sf"/>
</dbReference>
<evidence type="ECO:0000256" key="14">
    <source>
        <dbReference type="RuleBase" id="RU004013"/>
    </source>
</evidence>
<evidence type="ECO:0000256" key="4">
    <source>
        <dbReference type="ARBA" id="ARBA00022679"/>
    </source>
</evidence>
<sequence length="139" mass="15522">MMLEKTFAIIKPDAVAAKNAGKIIDRIEAEGFTIKAMKKIHMTKAIAERFYFVHRERPFYNDLTNFMSSGPCIVMCLEKEDAIKGWRALMGATNPEAAEANTLRKLYGKNIDNNAVHGSDAPETAAEEVAFFFTGIELM</sequence>
<feature type="binding site" evidence="11 12">
    <location>
        <position position="11"/>
    </location>
    <ligand>
        <name>ATP</name>
        <dbReference type="ChEBI" id="CHEBI:30616"/>
    </ligand>
</feature>
<dbReference type="CDD" id="cd04413">
    <property type="entry name" value="NDPk_I"/>
    <property type="match status" value="1"/>
</dbReference>
<feature type="binding site" evidence="11 12">
    <location>
        <position position="59"/>
    </location>
    <ligand>
        <name>ATP</name>
        <dbReference type="ChEBI" id="CHEBI:30616"/>
    </ligand>
</feature>
<evidence type="ECO:0000313" key="17">
    <source>
        <dbReference type="Proteomes" id="UP000824176"/>
    </source>
</evidence>
<comment type="subunit">
    <text evidence="11">Homotetramer.</text>
</comment>
<dbReference type="SUPFAM" id="SSF54919">
    <property type="entry name" value="Nucleoside diphosphate kinase, NDK"/>
    <property type="match status" value="1"/>
</dbReference>
<feature type="binding site" evidence="11 12">
    <location>
        <position position="87"/>
    </location>
    <ligand>
        <name>ATP</name>
        <dbReference type="ChEBI" id="CHEBI:30616"/>
    </ligand>
</feature>
<protein>
    <recommendedName>
        <fullName evidence="11 14">Nucleoside diphosphate kinase</fullName>
        <shortName evidence="11">NDK</shortName>
        <shortName evidence="11">NDP kinase</shortName>
        <ecNumber evidence="11 14">2.7.4.6</ecNumber>
    </recommendedName>
    <alternativeName>
        <fullName evidence="11">Nucleoside-2-P kinase</fullName>
    </alternativeName>
</protein>
<dbReference type="PANTHER" id="PTHR46161:SF3">
    <property type="entry name" value="NUCLEOSIDE DIPHOSPHATE KINASE DDB_G0292928-RELATED"/>
    <property type="match status" value="1"/>
</dbReference>
<keyword evidence="8 11" id="KW-0067">ATP-binding</keyword>
<keyword evidence="5 11" id="KW-0479">Metal-binding</keyword>
<evidence type="ECO:0000313" key="16">
    <source>
        <dbReference type="EMBL" id="HIZ89985.1"/>
    </source>
</evidence>
<dbReference type="HAMAP" id="MF_00451">
    <property type="entry name" value="NDP_kinase"/>
    <property type="match status" value="1"/>
</dbReference>
<comment type="cofactor">
    <cofactor evidence="11">
        <name>Mg(2+)</name>
        <dbReference type="ChEBI" id="CHEBI:18420"/>
    </cofactor>
</comment>
<dbReference type="Proteomes" id="UP000824176">
    <property type="component" value="Unassembled WGS sequence"/>
</dbReference>
<reference evidence="16" key="1">
    <citation type="journal article" date="2021" name="PeerJ">
        <title>Extensive microbial diversity within the chicken gut microbiome revealed by metagenomics and culture.</title>
        <authorList>
            <person name="Gilroy R."/>
            <person name="Ravi A."/>
            <person name="Getino M."/>
            <person name="Pursley I."/>
            <person name="Horton D.L."/>
            <person name="Alikhan N.F."/>
            <person name="Baker D."/>
            <person name="Gharbi K."/>
            <person name="Hall N."/>
            <person name="Watson M."/>
            <person name="Adriaenssens E.M."/>
            <person name="Foster-Nyarko E."/>
            <person name="Jarju S."/>
            <person name="Secka A."/>
            <person name="Antonio M."/>
            <person name="Oren A."/>
            <person name="Chaudhuri R.R."/>
            <person name="La Ragione R."/>
            <person name="Hildebrand F."/>
            <person name="Pallen M.J."/>
        </authorList>
    </citation>
    <scope>NUCLEOTIDE SEQUENCE</scope>
    <source>
        <strain evidence="16">ChiW4-1371</strain>
    </source>
</reference>
<feature type="binding site" evidence="11 12">
    <location>
        <position position="104"/>
    </location>
    <ligand>
        <name>ATP</name>
        <dbReference type="ChEBI" id="CHEBI:30616"/>
    </ligand>
</feature>
<dbReference type="InterPro" id="IPR001564">
    <property type="entry name" value="Nucleoside_diP_kinase"/>
</dbReference>
<keyword evidence="6 11" id="KW-0547">Nucleotide-binding</keyword>
<dbReference type="InterPro" id="IPR023005">
    <property type="entry name" value="Nucleoside_diP_kinase_AS"/>
</dbReference>
<dbReference type="GO" id="GO:0006241">
    <property type="term" value="P:CTP biosynthetic process"/>
    <property type="evidence" value="ECO:0007669"/>
    <property type="project" value="UniProtKB-UniRule"/>
</dbReference>
<comment type="function">
    <text evidence="11">Major role in the synthesis of nucleoside triphosphates other than ATP. The ATP gamma phosphate is transferred to the NDP beta phosphate via a ping-pong mechanism, using a phosphorylated active-site intermediate.</text>
</comment>
<gene>
    <name evidence="11 16" type="primary">ndk</name>
    <name evidence="16" type="ORF">H9804_08555</name>
</gene>
<evidence type="ECO:0000256" key="8">
    <source>
        <dbReference type="ARBA" id="ARBA00022840"/>
    </source>
</evidence>
<dbReference type="GO" id="GO:0046872">
    <property type="term" value="F:metal ion binding"/>
    <property type="evidence" value="ECO:0007669"/>
    <property type="project" value="UniProtKB-KW"/>
</dbReference>
<evidence type="ECO:0000256" key="1">
    <source>
        <dbReference type="ARBA" id="ARBA00008142"/>
    </source>
</evidence>
<comment type="similarity">
    <text evidence="1 11 12 13">Belongs to the NDK family.</text>
</comment>
<dbReference type="Gene3D" id="3.30.70.141">
    <property type="entry name" value="Nucleoside diphosphate kinase-like domain"/>
    <property type="match status" value="1"/>
</dbReference>